<dbReference type="InterPro" id="IPR013325">
    <property type="entry name" value="RNA_pol_sigma_r2"/>
</dbReference>
<dbReference type="SUPFAM" id="SSF88659">
    <property type="entry name" value="Sigma3 and sigma4 domains of RNA polymerase sigma factors"/>
    <property type="match status" value="1"/>
</dbReference>
<dbReference type="Proteomes" id="UP001017257">
    <property type="component" value="Chromosome"/>
</dbReference>
<dbReference type="PANTHER" id="PTHR43133">
    <property type="entry name" value="RNA POLYMERASE ECF-TYPE SIGMA FACTO"/>
    <property type="match status" value="1"/>
</dbReference>
<organism evidence="9 10">
    <name type="scientific">Microvirga terrae</name>
    <dbReference type="NCBI Taxonomy" id="2740529"/>
    <lineage>
        <taxon>Bacteria</taxon>
        <taxon>Pseudomonadati</taxon>
        <taxon>Pseudomonadota</taxon>
        <taxon>Alphaproteobacteria</taxon>
        <taxon>Hyphomicrobiales</taxon>
        <taxon>Methylobacteriaceae</taxon>
        <taxon>Microvirga</taxon>
    </lineage>
</organism>
<dbReference type="Pfam" id="PF04542">
    <property type="entry name" value="Sigma70_r2"/>
    <property type="match status" value="1"/>
</dbReference>
<dbReference type="InterPro" id="IPR039425">
    <property type="entry name" value="RNA_pol_sigma-70-like"/>
</dbReference>
<keyword evidence="3 6" id="KW-0731">Sigma factor</keyword>
<dbReference type="InterPro" id="IPR000838">
    <property type="entry name" value="RNA_pol_sigma70_ECF_CS"/>
</dbReference>
<evidence type="ECO:0000256" key="3">
    <source>
        <dbReference type="ARBA" id="ARBA00023082"/>
    </source>
</evidence>
<keyword evidence="10" id="KW-1185">Reference proteome</keyword>
<name>A0ABY5RMU6_9HYPH</name>
<accession>A0ABY5RMU6</accession>
<evidence type="ECO:0000256" key="4">
    <source>
        <dbReference type="ARBA" id="ARBA00023125"/>
    </source>
</evidence>
<dbReference type="InterPro" id="IPR014284">
    <property type="entry name" value="RNA_pol_sigma-70_dom"/>
</dbReference>
<dbReference type="InterPro" id="IPR007627">
    <property type="entry name" value="RNA_pol_sigma70_r2"/>
</dbReference>
<dbReference type="InterPro" id="IPR013324">
    <property type="entry name" value="RNA_pol_sigma_r3/r4-like"/>
</dbReference>
<gene>
    <name evidence="9" type="ORF">HPT29_017480</name>
</gene>
<keyword evidence="4 6" id="KW-0238">DNA-binding</keyword>
<dbReference type="NCBIfam" id="NF008888">
    <property type="entry name" value="PRK11922.1"/>
    <property type="match status" value="1"/>
</dbReference>
<feature type="domain" description="RNA polymerase sigma-70 region 2" evidence="7">
    <location>
        <begin position="35"/>
        <end position="100"/>
    </location>
</feature>
<dbReference type="Gene3D" id="1.10.10.10">
    <property type="entry name" value="Winged helix-like DNA-binding domain superfamily/Winged helix DNA-binding domain"/>
    <property type="match status" value="1"/>
</dbReference>
<sequence>MPSRIAAAPSVEGLDDMALVQRARQRDGSALRLIMERHNRGLYRIARSVLGDDAEAEDVVQEAYLRAFTHLESFRGEARLATWLTRIALNEALGRLRTRRPSVELNKIDAIDDQGAARIIFLPGARQEGDPEAAAARAEIRRLIERAIDRLPDPFRVVFVLRDIEELSVEATASHLGLRPETVKTRLHRARRLLRQSLDETLSTALSDAFPFAGARCARITQAVLERLDTLET</sequence>
<dbReference type="InterPro" id="IPR036388">
    <property type="entry name" value="WH-like_DNA-bd_sf"/>
</dbReference>
<dbReference type="SUPFAM" id="SSF88946">
    <property type="entry name" value="Sigma2 domain of RNA polymerase sigma factors"/>
    <property type="match status" value="1"/>
</dbReference>
<dbReference type="Gene3D" id="1.10.1740.10">
    <property type="match status" value="1"/>
</dbReference>
<evidence type="ECO:0000313" key="9">
    <source>
        <dbReference type="EMBL" id="UVF18293.1"/>
    </source>
</evidence>
<evidence type="ECO:0000259" key="7">
    <source>
        <dbReference type="Pfam" id="PF04542"/>
    </source>
</evidence>
<keyword evidence="2 6" id="KW-0805">Transcription regulation</keyword>
<dbReference type="NCBIfam" id="TIGR02937">
    <property type="entry name" value="sigma70-ECF"/>
    <property type="match status" value="1"/>
</dbReference>
<evidence type="ECO:0000259" key="8">
    <source>
        <dbReference type="Pfam" id="PF08281"/>
    </source>
</evidence>
<dbReference type="EMBL" id="CP102845">
    <property type="protein sequence ID" value="UVF18293.1"/>
    <property type="molecule type" value="Genomic_DNA"/>
</dbReference>
<dbReference type="RefSeq" id="WP_173945557.1">
    <property type="nucleotide sequence ID" value="NZ_CP102845.1"/>
</dbReference>
<dbReference type="PANTHER" id="PTHR43133:SF51">
    <property type="entry name" value="RNA POLYMERASE SIGMA FACTOR"/>
    <property type="match status" value="1"/>
</dbReference>
<reference evidence="9" key="1">
    <citation type="submission" date="2022-08" db="EMBL/GenBank/DDBJ databases">
        <title>Microvirga terrae sp. nov., isolated from soil.</title>
        <authorList>
            <person name="Kim K.H."/>
            <person name="Seo Y.L."/>
            <person name="Kim J.M."/>
            <person name="Lee J.K."/>
            <person name="Han D.M."/>
            <person name="Jeon C.O."/>
        </authorList>
    </citation>
    <scope>NUCLEOTIDE SEQUENCE</scope>
    <source>
        <strain evidence="9">R24</strain>
    </source>
</reference>
<comment type="similarity">
    <text evidence="1 6">Belongs to the sigma-70 factor family. ECF subfamily.</text>
</comment>
<keyword evidence="5 6" id="KW-0804">Transcription</keyword>
<evidence type="ECO:0000256" key="6">
    <source>
        <dbReference type="RuleBase" id="RU000716"/>
    </source>
</evidence>
<feature type="domain" description="RNA polymerase sigma factor 70 region 4 type 2" evidence="8">
    <location>
        <begin position="142"/>
        <end position="194"/>
    </location>
</feature>
<protein>
    <recommendedName>
        <fullName evidence="6">RNA polymerase sigma factor</fullName>
    </recommendedName>
</protein>
<evidence type="ECO:0000313" key="10">
    <source>
        <dbReference type="Proteomes" id="UP001017257"/>
    </source>
</evidence>
<evidence type="ECO:0000256" key="2">
    <source>
        <dbReference type="ARBA" id="ARBA00023015"/>
    </source>
</evidence>
<dbReference type="Pfam" id="PF08281">
    <property type="entry name" value="Sigma70_r4_2"/>
    <property type="match status" value="1"/>
</dbReference>
<dbReference type="InterPro" id="IPR013249">
    <property type="entry name" value="RNA_pol_sigma70_r4_t2"/>
</dbReference>
<proteinExistence type="inferred from homology"/>
<evidence type="ECO:0000256" key="1">
    <source>
        <dbReference type="ARBA" id="ARBA00010641"/>
    </source>
</evidence>
<dbReference type="PROSITE" id="PS01063">
    <property type="entry name" value="SIGMA70_ECF"/>
    <property type="match status" value="1"/>
</dbReference>
<evidence type="ECO:0000256" key="5">
    <source>
        <dbReference type="ARBA" id="ARBA00023163"/>
    </source>
</evidence>